<evidence type="ECO:0000256" key="1">
    <source>
        <dbReference type="SAM" id="MobiDB-lite"/>
    </source>
</evidence>
<accession>A0A370GCS7</accession>
<proteinExistence type="predicted"/>
<feature type="region of interest" description="Disordered" evidence="1">
    <location>
        <begin position="99"/>
        <end position="122"/>
    </location>
</feature>
<dbReference type="AlphaFoldDB" id="A0A370GCS7"/>
<gene>
    <name evidence="3" type="ORF">DFR59_10796</name>
</gene>
<feature type="region of interest" description="Disordered" evidence="1">
    <location>
        <begin position="444"/>
        <end position="470"/>
    </location>
</feature>
<feature type="compositionally biased region" description="Polar residues" evidence="1">
    <location>
        <begin position="448"/>
        <end position="457"/>
    </location>
</feature>
<dbReference type="OrthoDB" id="2855318at2"/>
<dbReference type="EMBL" id="QQAY01000007">
    <property type="protein sequence ID" value="RDI41642.1"/>
    <property type="molecule type" value="Genomic_DNA"/>
</dbReference>
<protein>
    <submittedName>
        <fullName evidence="3">Uncharacterized protein</fullName>
    </submittedName>
</protein>
<comment type="caution">
    <text evidence="3">The sequence shown here is derived from an EMBL/GenBank/DDBJ whole genome shotgun (WGS) entry which is preliminary data.</text>
</comment>
<evidence type="ECO:0000313" key="3">
    <source>
        <dbReference type="EMBL" id="RDI41642.1"/>
    </source>
</evidence>
<evidence type="ECO:0000313" key="4">
    <source>
        <dbReference type="Proteomes" id="UP000255326"/>
    </source>
</evidence>
<reference evidence="3 4" key="1">
    <citation type="submission" date="2018-07" db="EMBL/GenBank/DDBJ databases">
        <title>Genomic Encyclopedia of Type Strains, Phase IV (KMG-IV): sequencing the most valuable type-strain genomes for metagenomic binning, comparative biology and taxonomic classification.</title>
        <authorList>
            <person name="Goeker M."/>
        </authorList>
    </citation>
    <scope>NUCLEOTIDE SEQUENCE [LARGE SCALE GENOMIC DNA]</scope>
    <source>
        <strain evidence="3 4">DSM 25281</strain>
    </source>
</reference>
<organism evidence="3 4">
    <name type="scientific">Falsibacillus pallidus</name>
    <dbReference type="NCBI Taxonomy" id="493781"/>
    <lineage>
        <taxon>Bacteria</taxon>
        <taxon>Bacillati</taxon>
        <taxon>Bacillota</taxon>
        <taxon>Bacilli</taxon>
        <taxon>Bacillales</taxon>
        <taxon>Bacillaceae</taxon>
        <taxon>Falsibacillus</taxon>
    </lineage>
</organism>
<dbReference type="Proteomes" id="UP000255326">
    <property type="component" value="Unassembled WGS sequence"/>
</dbReference>
<keyword evidence="4" id="KW-1185">Reference proteome</keyword>
<keyword evidence="2" id="KW-0472">Membrane</keyword>
<sequence>MKDDQFKNLKKELDREIFSKVPVKSKKREILYQIKMKKETKRIQMKKWIYPTAIAAAVFLVFLVSYPLITQQNLKNDSGDSATSAKVNKNENEIAYTLEGIEGPNDSHKQNQQTAQTEPKEKSAEEWRLHFKNLWAQEDRVFDNLHLKYTTNFSYLNKNDARHSYIIDSEMKDGKLVYNYRDFANPDFTKISERLIFKNGTQYLLDHNQKRYEKQGVTGGNMNTLNKYHRLTLLPIFPNTISHYSLADNYYKWTIEQTNTKEQWIEIRGELSGPIPAKAYRDPDIDRFKAKIDTENGIILSLKGYDLTDTLVSDIEVTELAANEQADKYKPDVEFPADYVNLEDIIKNRVPFDEEWVKAAEAEAKKNPDVAEFFYSGEGGILYFVLEFKDGADVPNSRATAEKFIETFTKTANHSKEYQDRAISVWDDHQYKFTIRLDIGSKSYEGNEGTNRNNSIPDINWQPATKRVGS</sequence>
<evidence type="ECO:0000256" key="2">
    <source>
        <dbReference type="SAM" id="Phobius"/>
    </source>
</evidence>
<keyword evidence="2" id="KW-0812">Transmembrane</keyword>
<name>A0A370GCS7_9BACI</name>
<dbReference type="RefSeq" id="WP_114745973.1">
    <property type="nucleotide sequence ID" value="NZ_QQAY01000007.1"/>
</dbReference>
<keyword evidence="2" id="KW-1133">Transmembrane helix</keyword>
<feature type="transmembrane region" description="Helical" evidence="2">
    <location>
        <begin position="48"/>
        <end position="69"/>
    </location>
</feature>